<evidence type="ECO:0000313" key="12">
    <source>
        <dbReference type="Proteomes" id="UP000243180"/>
    </source>
</evidence>
<dbReference type="FunCoup" id="A0A1B4XGB4">
    <property type="interactions" value="44"/>
</dbReference>
<accession>A0A1B4XGB4</accession>
<evidence type="ECO:0000259" key="9">
    <source>
        <dbReference type="Pfam" id="PF03888"/>
    </source>
</evidence>
<reference evidence="11" key="1">
    <citation type="submission" date="2015-05" db="EMBL/GenBank/DDBJ databases">
        <title>Complete genome sequence of a sulfur-oxidizing gammaproteobacterium strain HA5.</title>
        <authorList>
            <person name="Miura A."/>
            <person name="Kojima H."/>
            <person name="Fukui M."/>
        </authorList>
    </citation>
    <scope>NUCLEOTIDE SEQUENCE [LARGE SCALE GENOMIC DNA]</scope>
    <source>
        <strain evidence="11">HA5</strain>
    </source>
</reference>
<dbReference type="InterPro" id="IPR029046">
    <property type="entry name" value="LolA/LolB/LppX"/>
</dbReference>
<dbReference type="InterPro" id="IPR033436">
    <property type="entry name" value="MucB/RseB_C"/>
</dbReference>
<feature type="signal peptide" evidence="8">
    <location>
        <begin position="1"/>
        <end position="24"/>
    </location>
</feature>
<comment type="subunit">
    <text evidence="3">Monomer.</text>
</comment>
<evidence type="ECO:0000256" key="6">
    <source>
        <dbReference type="ARBA" id="ARBA00022764"/>
    </source>
</evidence>
<comment type="subcellular location">
    <subcellularLocation>
        <location evidence="1">Periplasm</location>
    </subcellularLocation>
</comment>
<dbReference type="KEGG" id="slim:SCL_1528"/>
<evidence type="ECO:0000256" key="5">
    <source>
        <dbReference type="ARBA" id="ARBA00022729"/>
    </source>
</evidence>
<keyword evidence="5 8" id="KW-0732">Signal</keyword>
<protein>
    <submittedName>
        <fullName evidence="11">Sigma factor RpoE negative regulatory protein RseB</fullName>
    </submittedName>
</protein>
<dbReference type="Pfam" id="PF03888">
    <property type="entry name" value="MucB_RseB"/>
    <property type="match status" value="1"/>
</dbReference>
<dbReference type="InParanoid" id="A0A1B4XGB4"/>
<dbReference type="OrthoDB" id="7067274at2"/>
<dbReference type="Gene3D" id="3.30.200.100">
    <property type="entry name" value="MucB/RseB, C-terminal domain"/>
    <property type="match status" value="1"/>
</dbReference>
<evidence type="ECO:0000256" key="3">
    <source>
        <dbReference type="ARBA" id="ARBA00011245"/>
    </source>
</evidence>
<dbReference type="Pfam" id="PF17188">
    <property type="entry name" value="MucB_RseB_C"/>
    <property type="match status" value="1"/>
</dbReference>
<dbReference type="PANTHER" id="PTHR38782">
    <property type="match status" value="1"/>
</dbReference>
<dbReference type="AlphaFoldDB" id="A0A1B4XGB4"/>
<evidence type="ECO:0000256" key="2">
    <source>
        <dbReference type="ARBA" id="ARBA00008150"/>
    </source>
</evidence>
<name>A0A1B4XGB4_9GAMM</name>
<dbReference type="GO" id="GO:0045152">
    <property type="term" value="F:antisigma factor binding"/>
    <property type="evidence" value="ECO:0007669"/>
    <property type="project" value="TreeGrafter"/>
</dbReference>
<feature type="domain" description="MucB/RseB N-terminal" evidence="9">
    <location>
        <begin position="28"/>
        <end position="204"/>
    </location>
</feature>
<evidence type="ECO:0000256" key="1">
    <source>
        <dbReference type="ARBA" id="ARBA00004418"/>
    </source>
</evidence>
<feature type="domain" description="MucB/RseB C-terminal" evidence="10">
    <location>
        <begin position="226"/>
        <end position="320"/>
    </location>
</feature>
<dbReference type="InterPro" id="IPR005588">
    <property type="entry name" value="MucB_RseB"/>
</dbReference>
<dbReference type="PANTHER" id="PTHR38782:SF1">
    <property type="entry name" value="SIGMA-E FACTOR REGULATORY PROTEIN RSEB"/>
    <property type="match status" value="1"/>
</dbReference>
<evidence type="ECO:0000259" key="10">
    <source>
        <dbReference type="Pfam" id="PF17188"/>
    </source>
</evidence>
<evidence type="ECO:0000256" key="7">
    <source>
        <dbReference type="ARBA" id="ARBA00022927"/>
    </source>
</evidence>
<dbReference type="PIRSF" id="PIRSF005427">
    <property type="entry name" value="RseB"/>
    <property type="match status" value="1"/>
</dbReference>
<dbReference type="InterPro" id="IPR038484">
    <property type="entry name" value="MucB/RseB_C_sf"/>
</dbReference>
<keyword evidence="7" id="KW-0653">Protein transport</keyword>
<dbReference type="GO" id="GO:0015031">
    <property type="term" value="P:protein transport"/>
    <property type="evidence" value="ECO:0007669"/>
    <property type="project" value="UniProtKB-KW"/>
</dbReference>
<dbReference type="Gene3D" id="2.50.20.10">
    <property type="entry name" value="Lipoprotein localisation LolA/LolB/LppX"/>
    <property type="match status" value="1"/>
</dbReference>
<sequence>MNLRALTRYLFFSASLVFSTAVLASDAAHDWLMKINQAARMLDYEGVFVYQHETQLEAMRIVHKVENGTARERLVSLNGAPREIIRDQREVTCYWPDKNSVMVEYRKADNQSFPAILPERLQDLDNYYSIHLGNVERITGRPAQRVIVKPVDQYRYGYHLWADRETGLLLKADLLDTQGKILEQFMFTQINIGTKIPASALKPGMTGKDMVWHREEEDRKTVSTMPQWTATQLPRGFRLSAHIARQTLMRKRPVEHLVYTDGLAAVSVFVEKRGEGTKPFMLGPSRMGAVNALGARVDDYQITTVGEVPAETIALIGGSVAPVAKE</sequence>
<dbReference type="RefSeq" id="WP_096360643.1">
    <property type="nucleotide sequence ID" value="NZ_AP014879.1"/>
</dbReference>
<evidence type="ECO:0000313" key="11">
    <source>
        <dbReference type="EMBL" id="BAV33833.1"/>
    </source>
</evidence>
<gene>
    <name evidence="11" type="ORF">SCL_1528</name>
</gene>
<keyword evidence="12" id="KW-1185">Reference proteome</keyword>
<dbReference type="SUPFAM" id="SSF89392">
    <property type="entry name" value="Prokaryotic lipoproteins and lipoprotein localization factors"/>
    <property type="match status" value="1"/>
</dbReference>
<dbReference type="EMBL" id="AP014879">
    <property type="protein sequence ID" value="BAV33833.1"/>
    <property type="molecule type" value="Genomic_DNA"/>
</dbReference>
<comment type="similarity">
    <text evidence="2">Belongs to the RseB family.</text>
</comment>
<dbReference type="Proteomes" id="UP000243180">
    <property type="component" value="Chromosome"/>
</dbReference>
<dbReference type="GO" id="GO:0030288">
    <property type="term" value="C:outer membrane-bounded periplasmic space"/>
    <property type="evidence" value="ECO:0007669"/>
    <property type="project" value="TreeGrafter"/>
</dbReference>
<evidence type="ECO:0000256" key="8">
    <source>
        <dbReference type="SAM" id="SignalP"/>
    </source>
</evidence>
<keyword evidence="4" id="KW-0813">Transport</keyword>
<evidence type="ECO:0000256" key="4">
    <source>
        <dbReference type="ARBA" id="ARBA00022448"/>
    </source>
</evidence>
<dbReference type="GO" id="GO:0032885">
    <property type="term" value="P:regulation of polysaccharide biosynthetic process"/>
    <property type="evidence" value="ECO:0007669"/>
    <property type="project" value="TreeGrafter"/>
</dbReference>
<dbReference type="InterPro" id="IPR033434">
    <property type="entry name" value="MucB/RseB_N"/>
</dbReference>
<feature type="chain" id="PRO_5008572373" evidence="8">
    <location>
        <begin position="25"/>
        <end position="326"/>
    </location>
</feature>
<keyword evidence="6" id="KW-0574">Periplasm</keyword>
<organism evidence="11 12">
    <name type="scientific">Sulfuricaulis limicola</name>
    <dbReference type="NCBI Taxonomy" id="1620215"/>
    <lineage>
        <taxon>Bacteria</taxon>
        <taxon>Pseudomonadati</taxon>
        <taxon>Pseudomonadota</taxon>
        <taxon>Gammaproteobacteria</taxon>
        <taxon>Acidiferrobacterales</taxon>
        <taxon>Acidiferrobacteraceae</taxon>
        <taxon>Sulfuricaulis</taxon>
    </lineage>
</organism>
<dbReference type="CDD" id="cd16327">
    <property type="entry name" value="RseB"/>
    <property type="match status" value="1"/>
</dbReference>
<proteinExistence type="inferred from homology"/>